<dbReference type="Gene3D" id="3.90.550.10">
    <property type="entry name" value="Spore Coat Polysaccharide Biosynthesis Protein SpsA, Chain A"/>
    <property type="match status" value="1"/>
</dbReference>
<dbReference type="PANTHER" id="PTHR43685:SF2">
    <property type="entry name" value="GLYCOSYLTRANSFERASE 2-LIKE DOMAIN-CONTAINING PROTEIN"/>
    <property type="match status" value="1"/>
</dbReference>
<reference evidence="2" key="1">
    <citation type="submission" date="2017-11" db="EMBL/GenBank/DDBJ databases">
        <authorList>
            <person name="Kajale S.C."/>
            <person name="Sharma A."/>
        </authorList>
    </citation>
    <scope>NUCLEOTIDE SEQUENCE</scope>
    <source>
        <strain evidence="2">LS1_42</strain>
    </source>
</reference>
<protein>
    <submittedName>
        <fullName evidence="2">Glycosyl transferase</fullName>
    </submittedName>
</protein>
<feature type="domain" description="Glycosyltransferase 2-like" evidence="1">
    <location>
        <begin position="9"/>
        <end position="165"/>
    </location>
</feature>
<name>A0A8J8PZT8_9EURY</name>
<dbReference type="InterPro" id="IPR001173">
    <property type="entry name" value="Glyco_trans_2-like"/>
</dbReference>
<keyword evidence="2" id="KW-0808">Transferase</keyword>
<evidence type="ECO:0000313" key="2">
    <source>
        <dbReference type="EMBL" id="TYL36417.1"/>
    </source>
</evidence>
<dbReference type="InterPro" id="IPR050834">
    <property type="entry name" value="Glycosyltransf_2"/>
</dbReference>
<dbReference type="AlphaFoldDB" id="A0A8J8PZT8"/>
<evidence type="ECO:0000259" key="1">
    <source>
        <dbReference type="Pfam" id="PF00535"/>
    </source>
</evidence>
<dbReference type="Proteomes" id="UP000766904">
    <property type="component" value="Unassembled WGS sequence"/>
</dbReference>
<dbReference type="Pfam" id="PF00535">
    <property type="entry name" value="Glycos_transf_2"/>
    <property type="match status" value="1"/>
</dbReference>
<dbReference type="EMBL" id="PHNJ01000018">
    <property type="protein sequence ID" value="TYL36417.1"/>
    <property type="molecule type" value="Genomic_DNA"/>
</dbReference>
<dbReference type="PANTHER" id="PTHR43685">
    <property type="entry name" value="GLYCOSYLTRANSFERASE"/>
    <property type="match status" value="1"/>
</dbReference>
<sequence>MSTADRLVSVVIPTYYRNECLTEALDSVIDQTHKPVEIIVVDDSGESHALSVVKRYPEVEYIPHDKNRGAQAARNTGLEKVRGDYVNLLDDDDRMRPRKLEKQIELIESNPDVGVVYCGKQWENGHKVMPDSDIRGDVLHHALSFQMTPSSPSAMLIEREILDDIRPLTDRPGGDDLGLKIELARRTAFDFVDEPLLIQGHAGESRGGSMGAVVGRRQILDEYAALYEEPPQSVYRSALAHTYLLEAHILLYQNTWSLKAIKAATLALYYVPGLRLSFAGYALVSLFGRPGRRFGWKIYDRLVLGDEHQGGLT</sequence>
<dbReference type="SUPFAM" id="SSF53448">
    <property type="entry name" value="Nucleotide-diphospho-sugar transferases"/>
    <property type="match status" value="1"/>
</dbReference>
<organism evidence="2 3">
    <name type="scientific">Natronococcus pandeyae</name>
    <dbReference type="NCBI Taxonomy" id="2055836"/>
    <lineage>
        <taxon>Archaea</taxon>
        <taxon>Methanobacteriati</taxon>
        <taxon>Methanobacteriota</taxon>
        <taxon>Stenosarchaea group</taxon>
        <taxon>Halobacteria</taxon>
        <taxon>Halobacteriales</taxon>
        <taxon>Natrialbaceae</taxon>
        <taxon>Natronococcus</taxon>
    </lineage>
</organism>
<proteinExistence type="predicted"/>
<accession>A0A8J8PZT8</accession>
<keyword evidence="3" id="KW-1185">Reference proteome</keyword>
<dbReference type="GO" id="GO:0016740">
    <property type="term" value="F:transferase activity"/>
    <property type="evidence" value="ECO:0007669"/>
    <property type="project" value="UniProtKB-KW"/>
</dbReference>
<dbReference type="CDD" id="cd00761">
    <property type="entry name" value="Glyco_tranf_GTA_type"/>
    <property type="match status" value="1"/>
</dbReference>
<dbReference type="OrthoDB" id="46222at2157"/>
<evidence type="ECO:0000313" key="3">
    <source>
        <dbReference type="Proteomes" id="UP000766904"/>
    </source>
</evidence>
<dbReference type="InterPro" id="IPR029044">
    <property type="entry name" value="Nucleotide-diphossugar_trans"/>
</dbReference>
<comment type="caution">
    <text evidence="2">The sequence shown here is derived from an EMBL/GenBank/DDBJ whole genome shotgun (WGS) entry which is preliminary data.</text>
</comment>
<gene>
    <name evidence="2" type="ORF">CV102_22595</name>
</gene>